<organism evidence="2 3">
    <name type="scientific">Hyaloscypha hepaticicola</name>
    <dbReference type="NCBI Taxonomy" id="2082293"/>
    <lineage>
        <taxon>Eukaryota</taxon>
        <taxon>Fungi</taxon>
        <taxon>Dikarya</taxon>
        <taxon>Ascomycota</taxon>
        <taxon>Pezizomycotina</taxon>
        <taxon>Leotiomycetes</taxon>
        <taxon>Helotiales</taxon>
        <taxon>Hyaloscyphaceae</taxon>
        <taxon>Hyaloscypha</taxon>
    </lineage>
</organism>
<keyword evidence="1" id="KW-1133">Transmembrane helix</keyword>
<keyword evidence="3" id="KW-1185">Reference proteome</keyword>
<reference evidence="2 3" key="1">
    <citation type="submission" date="2016-05" db="EMBL/GenBank/DDBJ databases">
        <title>A degradative enzymes factory behind the ericoid mycorrhizal symbiosis.</title>
        <authorList>
            <consortium name="DOE Joint Genome Institute"/>
            <person name="Martino E."/>
            <person name="Morin E."/>
            <person name="Grelet G."/>
            <person name="Kuo A."/>
            <person name="Kohler A."/>
            <person name="Daghino S."/>
            <person name="Barry K."/>
            <person name="Choi C."/>
            <person name="Cichocki N."/>
            <person name="Clum A."/>
            <person name="Copeland A."/>
            <person name="Hainaut M."/>
            <person name="Haridas S."/>
            <person name="Labutti K."/>
            <person name="Lindquist E."/>
            <person name="Lipzen A."/>
            <person name="Khouja H.-R."/>
            <person name="Murat C."/>
            <person name="Ohm R."/>
            <person name="Olson A."/>
            <person name="Spatafora J."/>
            <person name="Veneault-Fourrey C."/>
            <person name="Henrissat B."/>
            <person name="Grigoriev I."/>
            <person name="Martin F."/>
            <person name="Perotto S."/>
        </authorList>
    </citation>
    <scope>NUCLEOTIDE SEQUENCE [LARGE SCALE GENOMIC DNA]</scope>
    <source>
        <strain evidence="2 3">UAMH 7357</strain>
    </source>
</reference>
<dbReference type="EMBL" id="KZ613468">
    <property type="protein sequence ID" value="PMD26302.1"/>
    <property type="molecule type" value="Genomic_DNA"/>
</dbReference>
<evidence type="ECO:0000256" key="1">
    <source>
        <dbReference type="SAM" id="Phobius"/>
    </source>
</evidence>
<dbReference type="AlphaFoldDB" id="A0A2J6QJ71"/>
<name>A0A2J6QJ71_9HELO</name>
<feature type="transmembrane region" description="Helical" evidence="1">
    <location>
        <begin position="64"/>
        <end position="87"/>
    </location>
</feature>
<protein>
    <submittedName>
        <fullName evidence="2">Uncharacterized protein</fullName>
    </submittedName>
</protein>
<gene>
    <name evidence="2" type="ORF">NA56DRAFT_341810</name>
</gene>
<proteinExistence type="predicted"/>
<dbReference type="Proteomes" id="UP000235672">
    <property type="component" value="Unassembled WGS sequence"/>
</dbReference>
<sequence>MLLVSAFHARGRNHGFQANEGFRPFCTHNGKDTSAPLSTDHNHQVISRDFNHLLFLPNFGSSNQYLGCATLLVIYNLLFPFLFFLCLQQLPVPHHVRFLLSFDRLHHIVPQQVFSLKFILVGRLYEFLESNGLWMPCYVRARRITTRP</sequence>
<keyword evidence="1" id="KW-0812">Transmembrane</keyword>
<accession>A0A2J6QJ71</accession>
<keyword evidence="1" id="KW-0472">Membrane</keyword>
<evidence type="ECO:0000313" key="2">
    <source>
        <dbReference type="EMBL" id="PMD26302.1"/>
    </source>
</evidence>
<evidence type="ECO:0000313" key="3">
    <source>
        <dbReference type="Proteomes" id="UP000235672"/>
    </source>
</evidence>